<reference evidence="2" key="1">
    <citation type="submission" date="2019-08" db="EMBL/GenBank/DDBJ databases">
        <authorList>
            <person name="Kucharzyk K."/>
            <person name="Murdoch R.W."/>
            <person name="Higgins S."/>
            <person name="Loffler F."/>
        </authorList>
    </citation>
    <scope>NUCLEOTIDE SEQUENCE</scope>
</reference>
<keyword evidence="1" id="KW-0472">Membrane</keyword>
<comment type="caution">
    <text evidence="2">The sequence shown here is derived from an EMBL/GenBank/DDBJ whole genome shotgun (WGS) entry which is preliminary data.</text>
</comment>
<keyword evidence="1" id="KW-0812">Transmembrane</keyword>
<gene>
    <name evidence="2" type="ORF">SDC9_192925</name>
</gene>
<accession>A0A645I294</accession>
<protein>
    <submittedName>
        <fullName evidence="2">Uncharacterized protein</fullName>
    </submittedName>
</protein>
<feature type="transmembrane region" description="Helical" evidence="1">
    <location>
        <begin position="6"/>
        <end position="29"/>
    </location>
</feature>
<organism evidence="2">
    <name type="scientific">bioreactor metagenome</name>
    <dbReference type="NCBI Taxonomy" id="1076179"/>
    <lineage>
        <taxon>unclassified sequences</taxon>
        <taxon>metagenomes</taxon>
        <taxon>ecological metagenomes</taxon>
    </lineage>
</organism>
<sequence length="90" mass="10081">MLDFVHGQLAVFFLNLVIQFLAQILQLLVRLIEHGQLILVSAEGGIFIRIDFGKNRVCLRIFKSGGNLGLNESAFFVLQFISDECGTLLQ</sequence>
<evidence type="ECO:0000256" key="1">
    <source>
        <dbReference type="SAM" id="Phobius"/>
    </source>
</evidence>
<dbReference type="AlphaFoldDB" id="A0A645I294"/>
<name>A0A645I294_9ZZZZ</name>
<proteinExistence type="predicted"/>
<keyword evidence="1" id="KW-1133">Transmembrane helix</keyword>
<evidence type="ECO:0000313" key="2">
    <source>
        <dbReference type="EMBL" id="MPN45358.1"/>
    </source>
</evidence>
<dbReference type="EMBL" id="VSSQ01105181">
    <property type="protein sequence ID" value="MPN45358.1"/>
    <property type="molecule type" value="Genomic_DNA"/>
</dbReference>